<dbReference type="KEGG" id="faa:HMPREF0389_01339"/>
<proteinExistence type="predicted"/>
<sequence>MQKKKLLIYPVLLLVILCGIFIYSKKTPTVPTQPTEPPKEDSSDNVNITDPDSDSQKPTTDTTDSGSVEDGKHFIILEKINADSGRITFDRADIFFSGQDDEEIKKLGENPDELPNGYLIDNKDETQFTLTLDKNVNINLLDNESDNPATTFKTVSLEEFLKMVGTEQVHSYFYITVQNNIITDMYEQYVP</sequence>
<keyword evidence="2" id="KW-0472">Membrane</keyword>
<keyword evidence="4" id="KW-1185">Reference proteome</keyword>
<organism evidence="3 4">
    <name type="scientific">Filifactor alocis (strain ATCC 35896 / CCUG 47790 / D40 B5)</name>
    <name type="common">Fusobacterium alocis</name>
    <dbReference type="NCBI Taxonomy" id="546269"/>
    <lineage>
        <taxon>Bacteria</taxon>
        <taxon>Bacillati</taxon>
        <taxon>Bacillota</taxon>
        <taxon>Clostridia</taxon>
        <taxon>Peptostreptococcales</taxon>
        <taxon>Filifactoraceae</taxon>
        <taxon>Filifactor</taxon>
    </lineage>
</organism>
<evidence type="ECO:0000256" key="1">
    <source>
        <dbReference type="SAM" id="MobiDB-lite"/>
    </source>
</evidence>
<keyword evidence="2" id="KW-1133">Transmembrane helix</keyword>
<feature type="transmembrane region" description="Helical" evidence="2">
    <location>
        <begin position="7"/>
        <end position="24"/>
    </location>
</feature>
<feature type="region of interest" description="Disordered" evidence="1">
    <location>
        <begin position="28"/>
        <end position="68"/>
    </location>
</feature>
<dbReference type="Proteomes" id="UP000007468">
    <property type="component" value="Chromosome"/>
</dbReference>
<dbReference type="AlphaFoldDB" id="D6GTA1"/>
<evidence type="ECO:0000313" key="4">
    <source>
        <dbReference type="Proteomes" id="UP000007468"/>
    </source>
</evidence>
<evidence type="ECO:0000256" key="2">
    <source>
        <dbReference type="SAM" id="Phobius"/>
    </source>
</evidence>
<dbReference type="RefSeq" id="WP_014263109.1">
    <property type="nucleotide sequence ID" value="NC_016630.1"/>
</dbReference>
<dbReference type="EMBL" id="CP002390">
    <property type="protein sequence ID" value="EFE28086.1"/>
    <property type="molecule type" value="Genomic_DNA"/>
</dbReference>
<name>D6GTA1_FILAD</name>
<accession>D6GTA1</accession>
<feature type="compositionally biased region" description="Polar residues" evidence="1">
    <location>
        <begin position="44"/>
        <end position="66"/>
    </location>
</feature>
<reference evidence="4" key="1">
    <citation type="submission" date="2010-12" db="EMBL/GenBank/DDBJ databases">
        <title>The genome sequence of Filifactor alocis strain ATCC 35896.</title>
        <authorList>
            <consortium name="The Broad Institute Genome Sequencing Platform"/>
            <person name="Ward D."/>
            <person name="Earl A."/>
            <person name="Feldgarden M."/>
            <person name="Young S.K."/>
            <person name="Gargeya S."/>
            <person name="Zeng Q."/>
            <person name="Alvarado L."/>
            <person name="Berlin A."/>
            <person name="Bochicchio J."/>
            <person name="Chapman S.B."/>
            <person name="Chen Z."/>
            <person name="Freedman E."/>
            <person name="Gellesch M."/>
            <person name="Goldberg J."/>
            <person name="Griggs A."/>
            <person name="Gujja S."/>
            <person name="Heilman E."/>
            <person name="Heiman D."/>
            <person name="Howarth C."/>
            <person name="Mehta T."/>
            <person name="Neiman D."/>
            <person name="Pearson M."/>
            <person name="Roberts A."/>
            <person name="Saif S."/>
            <person name="Shea T."/>
            <person name="Shenoy N."/>
            <person name="Sisk P."/>
            <person name="Stolte C."/>
            <person name="Sykes S."/>
            <person name="White J."/>
            <person name="Yandava C."/>
            <person name="Izard J."/>
            <person name="Blanton J.M."/>
            <person name="Baranova O.V."/>
            <person name="Tanner A.C."/>
            <person name="Dewhirst F.E."/>
            <person name="Haas B."/>
            <person name="Nusbaum C."/>
            <person name="Birren B."/>
        </authorList>
    </citation>
    <scope>NUCLEOTIDE SEQUENCE [LARGE SCALE GENOMIC DNA]</scope>
    <source>
        <strain evidence="4">ATCC 35896 / D40 B5</strain>
    </source>
</reference>
<keyword evidence="2" id="KW-0812">Transmembrane</keyword>
<gene>
    <name evidence="3" type="ordered locus">HMPREF0389_01339</name>
</gene>
<evidence type="ECO:0000313" key="3">
    <source>
        <dbReference type="EMBL" id="EFE28086.1"/>
    </source>
</evidence>
<protein>
    <submittedName>
        <fullName evidence="3">Uncharacterized protein</fullName>
    </submittedName>
</protein>